<dbReference type="InterPro" id="IPR051218">
    <property type="entry name" value="Sec_MonoDiacylglyc_Lipase"/>
</dbReference>
<dbReference type="Proteomes" id="UP000824029">
    <property type="component" value="Unassembled WGS sequence"/>
</dbReference>
<dbReference type="Gene3D" id="3.40.50.1820">
    <property type="entry name" value="alpha/beta hydrolase"/>
    <property type="match status" value="1"/>
</dbReference>
<sequence length="436" mass="46879">MLKRGTKRTKTERRRRRRGALLVALVLVAAADSATLAGAAVLHARRLERATGTNAVIAPDIEAEHRHGAFTATIEYGALYSAEGHQVSSEVTWDDDWFFEDPTAYNQELAHTCAVLSAVANAESGYYQQGSASPSYAEHAFAELGFEEVSTSSYRYRSEVMDELIGLVDGTDVVAYAVATKHVRSSQTGEERLLTVVVVRGSYGSEWLSNANIGESDSVEDHLGFTLAAEEIVADLNARADETDPGIERTYLFCGHSRGGAVSNLLASYADGASGDMGAISSAESVRAYTFAAPNCTTDPDARSACYDNIFNVLNPSDAVTMLLPAEWGYARHGRDVWLPTMDEDAELTQAMGASYEASMGTECPVQDDALARSEEFVGFVTERVEGVSELFSVGGALAVTQACLGFDVGQVLTSHYPNTYIAWLEATSADDLTFS</sequence>
<dbReference type="Pfam" id="PF01764">
    <property type="entry name" value="Lipase_3"/>
    <property type="match status" value="1"/>
</dbReference>
<proteinExistence type="predicted"/>
<evidence type="ECO:0000313" key="2">
    <source>
        <dbReference type="EMBL" id="HIZ19066.1"/>
    </source>
</evidence>
<protein>
    <recommendedName>
        <fullName evidence="1">Fungal lipase-type domain-containing protein</fullName>
    </recommendedName>
</protein>
<dbReference type="SUPFAM" id="SSF53474">
    <property type="entry name" value="alpha/beta-Hydrolases"/>
    <property type="match status" value="1"/>
</dbReference>
<dbReference type="EMBL" id="DXBZ01000163">
    <property type="protein sequence ID" value="HIZ19066.1"/>
    <property type="molecule type" value="Genomic_DNA"/>
</dbReference>
<dbReference type="GO" id="GO:0006629">
    <property type="term" value="P:lipid metabolic process"/>
    <property type="evidence" value="ECO:0007669"/>
    <property type="project" value="InterPro"/>
</dbReference>
<gene>
    <name evidence="2" type="ORF">IAA22_08175</name>
</gene>
<evidence type="ECO:0000313" key="3">
    <source>
        <dbReference type="Proteomes" id="UP000824029"/>
    </source>
</evidence>
<reference evidence="2" key="1">
    <citation type="journal article" date="2021" name="PeerJ">
        <title>Extensive microbial diversity within the chicken gut microbiome revealed by metagenomics and culture.</title>
        <authorList>
            <person name="Gilroy R."/>
            <person name="Ravi A."/>
            <person name="Getino M."/>
            <person name="Pursley I."/>
            <person name="Horton D.L."/>
            <person name="Alikhan N.F."/>
            <person name="Baker D."/>
            <person name="Gharbi K."/>
            <person name="Hall N."/>
            <person name="Watson M."/>
            <person name="Adriaenssens E.M."/>
            <person name="Foster-Nyarko E."/>
            <person name="Jarju S."/>
            <person name="Secka A."/>
            <person name="Antonio M."/>
            <person name="Oren A."/>
            <person name="Chaudhuri R.R."/>
            <person name="La Ragione R."/>
            <person name="Hildebrand F."/>
            <person name="Pallen M.J."/>
        </authorList>
    </citation>
    <scope>NUCLEOTIDE SEQUENCE</scope>
    <source>
        <strain evidence="2">ChiHecolR3B27-1887</strain>
    </source>
</reference>
<dbReference type="PANTHER" id="PTHR45856:SF25">
    <property type="entry name" value="FUNGAL LIPASE-LIKE DOMAIN-CONTAINING PROTEIN"/>
    <property type="match status" value="1"/>
</dbReference>
<reference evidence="2" key="2">
    <citation type="submission" date="2021-04" db="EMBL/GenBank/DDBJ databases">
        <authorList>
            <person name="Gilroy R."/>
        </authorList>
    </citation>
    <scope>NUCLEOTIDE SEQUENCE</scope>
    <source>
        <strain evidence="2">ChiHecolR3B27-1887</strain>
    </source>
</reference>
<feature type="domain" description="Fungal lipase-type" evidence="1">
    <location>
        <begin position="225"/>
        <end position="325"/>
    </location>
</feature>
<evidence type="ECO:0000259" key="1">
    <source>
        <dbReference type="Pfam" id="PF01764"/>
    </source>
</evidence>
<name>A0A9D2IQ49_9ACTN</name>
<dbReference type="AlphaFoldDB" id="A0A9D2IQ49"/>
<organism evidence="2 3">
    <name type="scientific">Candidatus Olsenella stercoravium</name>
    <dbReference type="NCBI Taxonomy" id="2838713"/>
    <lineage>
        <taxon>Bacteria</taxon>
        <taxon>Bacillati</taxon>
        <taxon>Actinomycetota</taxon>
        <taxon>Coriobacteriia</taxon>
        <taxon>Coriobacteriales</taxon>
        <taxon>Atopobiaceae</taxon>
        <taxon>Olsenella</taxon>
    </lineage>
</organism>
<dbReference type="PANTHER" id="PTHR45856">
    <property type="entry name" value="ALPHA/BETA-HYDROLASES SUPERFAMILY PROTEIN"/>
    <property type="match status" value="1"/>
</dbReference>
<dbReference type="InterPro" id="IPR029058">
    <property type="entry name" value="AB_hydrolase_fold"/>
</dbReference>
<accession>A0A9D2IQ49</accession>
<comment type="caution">
    <text evidence="2">The sequence shown here is derived from an EMBL/GenBank/DDBJ whole genome shotgun (WGS) entry which is preliminary data.</text>
</comment>
<dbReference type="InterPro" id="IPR002921">
    <property type="entry name" value="Fungal_lipase-type"/>
</dbReference>